<reference evidence="2" key="1">
    <citation type="submission" date="2015-01" db="EMBL/GenBank/DDBJ databases">
        <authorList>
            <person name="Durling Mikael"/>
        </authorList>
    </citation>
    <scope>NUCLEOTIDE SEQUENCE</scope>
</reference>
<evidence type="ECO:0000313" key="2">
    <source>
        <dbReference type="EMBL" id="CEO46429.1"/>
    </source>
</evidence>
<keyword evidence="1" id="KW-1133">Transmembrane helix</keyword>
<dbReference type="EMBL" id="CDPU01000004">
    <property type="protein sequence ID" value="CEO46429.1"/>
    <property type="molecule type" value="Genomic_DNA"/>
</dbReference>
<keyword evidence="1" id="KW-0812">Transmembrane</keyword>
<gene>
    <name evidence="2" type="ORF">BN869_000002484_1</name>
</gene>
<evidence type="ECO:0008006" key="3">
    <source>
        <dbReference type="Google" id="ProtNLM"/>
    </source>
</evidence>
<accession>A0A0B7JN86</accession>
<protein>
    <recommendedName>
        <fullName evidence="3">Methyltransferase type 11 domain-containing protein</fullName>
    </recommendedName>
</protein>
<dbReference type="AlphaFoldDB" id="A0A0B7JN86"/>
<feature type="transmembrane region" description="Helical" evidence="1">
    <location>
        <begin position="6"/>
        <end position="28"/>
    </location>
</feature>
<dbReference type="Gene3D" id="3.40.50.150">
    <property type="entry name" value="Vaccinia Virus protein VP39"/>
    <property type="match status" value="1"/>
</dbReference>
<proteinExistence type="predicted"/>
<dbReference type="SUPFAM" id="SSF53335">
    <property type="entry name" value="S-adenosyl-L-methionine-dependent methyltransferases"/>
    <property type="match status" value="1"/>
</dbReference>
<name>A0A0B7JN86_BIOOC</name>
<dbReference type="InterPro" id="IPR052356">
    <property type="entry name" value="Thiol_S-MT"/>
</dbReference>
<keyword evidence="1" id="KW-0472">Membrane</keyword>
<evidence type="ECO:0000256" key="1">
    <source>
        <dbReference type="SAM" id="Phobius"/>
    </source>
</evidence>
<dbReference type="PANTHER" id="PTHR45036">
    <property type="entry name" value="METHYLTRANSFERASE LIKE 7B"/>
    <property type="match status" value="1"/>
</dbReference>
<organism evidence="2">
    <name type="scientific">Bionectria ochroleuca</name>
    <name type="common">Gliocladium roseum</name>
    <dbReference type="NCBI Taxonomy" id="29856"/>
    <lineage>
        <taxon>Eukaryota</taxon>
        <taxon>Fungi</taxon>
        <taxon>Dikarya</taxon>
        <taxon>Ascomycota</taxon>
        <taxon>Pezizomycotina</taxon>
        <taxon>Sordariomycetes</taxon>
        <taxon>Hypocreomycetidae</taxon>
        <taxon>Hypocreales</taxon>
        <taxon>Bionectriaceae</taxon>
        <taxon>Clonostachys</taxon>
    </lineage>
</organism>
<dbReference type="InterPro" id="IPR029063">
    <property type="entry name" value="SAM-dependent_MTases_sf"/>
</dbReference>
<sequence>MIREILFPWALMTVSALSLPVTIIKFLVAGDLHAFTSWSTFRDAWFAVFWINVGPLAKQTATPNVIPLLQGRLKDGKVQEKVVSQPLHGTVLEIGRGVGMWTQFYQKTIDEAEKEGTAGPDKIYASEPNRFLAATLRKHVKTANLEEVYHVLPIGVEGLGNATASGTKIEPESLDCIVTVQGLCCIPEPEKNLPLLYRYLKKGGHWYVFEHVRNDESTLLSGIQSFTEIFWKPMVCCHLCRDTVKALRGLGKWEEIDLAPPQGESPYEMIPHIVGTLVK</sequence>
<dbReference type="PANTHER" id="PTHR45036:SF1">
    <property type="entry name" value="METHYLTRANSFERASE LIKE 7A"/>
    <property type="match status" value="1"/>
</dbReference>